<feature type="signal peptide" evidence="1">
    <location>
        <begin position="1"/>
        <end position="19"/>
    </location>
</feature>
<reference evidence="3" key="1">
    <citation type="submission" date="2021-05" db="EMBL/GenBank/DDBJ databases">
        <authorList>
            <person name="Alioto T."/>
            <person name="Alioto T."/>
            <person name="Gomez Garrido J."/>
        </authorList>
    </citation>
    <scope>NUCLEOTIDE SEQUENCE</scope>
</reference>
<dbReference type="AlphaFoldDB" id="A0A8D7ZYP5"/>
<keyword evidence="1" id="KW-0732">Signal</keyword>
<dbReference type="InterPro" id="IPR006621">
    <property type="entry name" value="Nose-resist-to-fluoxetine_N"/>
</dbReference>
<dbReference type="EMBL" id="HBUE01007720">
    <property type="protein sequence ID" value="CAG6446735.1"/>
    <property type="molecule type" value="Transcribed_RNA"/>
</dbReference>
<evidence type="ECO:0000313" key="3">
    <source>
        <dbReference type="EMBL" id="CAG6446735.1"/>
    </source>
</evidence>
<organism evidence="3">
    <name type="scientific">Culex pipiens</name>
    <name type="common">House mosquito</name>
    <dbReference type="NCBI Taxonomy" id="7175"/>
    <lineage>
        <taxon>Eukaryota</taxon>
        <taxon>Metazoa</taxon>
        <taxon>Ecdysozoa</taxon>
        <taxon>Arthropoda</taxon>
        <taxon>Hexapoda</taxon>
        <taxon>Insecta</taxon>
        <taxon>Pterygota</taxon>
        <taxon>Neoptera</taxon>
        <taxon>Endopterygota</taxon>
        <taxon>Diptera</taxon>
        <taxon>Nematocera</taxon>
        <taxon>Culicoidea</taxon>
        <taxon>Culicidae</taxon>
        <taxon>Culicinae</taxon>
        <taxon>Culicini</taxon>
        <taxon>Culex</taxon>
        <taxon>Culex</taxon>
    </lineage>
</organism>
<feature type="domain" description="Nose resistant-to-fluoxetine protein N-terminal" evidence="2">
    <location>
        <begin position="29"/>
        <end position="90"/>
    </location>
</feature>
<protein>
    <submittedName>
        <fullName evidence="3">(northern house mosquito) hypothetical protein</fullName>
    </submittedName>
</protein>
<sequence length="107" mass="11883">MSLIAILVLLTLLLPLASAQRQDLCTAQLNELFTAEEPWALAVLDSWGRWPSGQFSGNQYDLGAYDQCRRQSIFSDSVGPVEGRYCLVVVPRQLNSTAGRFFVDMQG</sequence>
<name>A0A8D7ZYP5_CULPI</name>
<feature type="chain" id="PRO_5034414262" evidence="1">
    <location>
        <begin position="20"/>
        <end position="107"/>
    </location>
</feature>
<proteinExistence type="predicted"/>
<evidence type="ECO:0000256" key="1">
    <source>
        <dbReference type="SAM" id="SignalP"/>
    </source>
</evidence>
<accession>A0A8D7ZYP5</accession>
<dbReference type="Pfam" id="PF20146">
    <property type="entry name" value="NRF"/>
    <property type="match status" value="1"/>
</dbReference>
<evidence type="ECO:0000259" key="2">
    <source>
        <dbReference type="Pfam" id="PF20146"/>
    </source>
</evidence>